<dbReference type="PANTHER" id="PTHR43685:SF2">
    <property type="entry name" value="GLYCOSYLTRANSFERASE 2-LIKE DOMAIN-CONTAINING PROTEIN"/>
    <property type="match status" value="1"/>
</dbReference>
<proteinExistence type="predicted"/>
<accession>A0ABT7CKN9</accession>
<reference evidence="2 3" key="1">
    <citation type="submission" date="2023-05" db="EMBL/GenBank/DDBJ databases">
        <authorList>
            <person name="Zhang X."/>
        </authorList>
    </citation>
    <scope>NUCLEOTIDE SEQUENCE [LARGE SCALE GENOMIC DNA]</scope>
    <source>
        <strain evidence="2 3">DM2B3-1</strain>
    </source>
</reference>
<dbReference type="Proteomes" id="UP001228581">
    <property type="component" value="Unassembled WGS sequence"/>
</dbReference>
<name>A0ABT7CKN9_9BACT</name>
<dbReference type="GO" id="GO:0016757">
    <property type="term" value="F:glycosyltransferase activity"/>
    <property type="evidence" value="ECO:0007669"/>
    <property type="project" value="UniProtKB-KW"/>
</dbReference>
<evidence type="ECO:0000313" key="3">
    <source>
        <dbReference type="Proteomes" id="UP001228581"/>
    </source>
</evidence>
<dbReference type="Gene3D" id="3.90.550.10">
    <property type="entry name" value="Spore Coat Polysaccharide Biosynthesis Protein SpsA, Chain A"/>
    <property type="match status" value="1"/>
</dbReference>
<dbReference type="EC" id="2.4.-.-" evidence="2"/>
<dbReference type="InterPro" id="IPR029044">
    <property type="entry name" value="Nucleotide-diphossugar_trans"/>
</dbReference>
<keyword evidence="2" id="KW-0808">Transferase</keyword>
<protein>
    <submittedName>
        <fullName evidence="2">Glycosyltransferase</fullName>
        <ecNumber evidence="2">2.4.-.-</ecNumber>
    </submittedName>
</protein>
<dbReference type="EMBL" id="JASJOT010000009">
    <property type="protein sequence ID" value="MDJ1494260.1"/>
    <property type="molecule type" value="Genomic_DNA"/>
</dbReference>
<dbReference type="InterPro" id="IPR050834">
    <property type="entry name" value="Glycosyltransf_2"/>
</dbReference>
<dbReference type="Pfam" id="PF00535">
    <property type="entry name" value="Glycos_transf_2"/>
    <property type="match status" value="1"/>
</dbReference>
<evidence type="ECO:0000259" key="1">
    <source>
        <dbReference type="Pfam" id="PF00535"/>
    </source>
</evidence>
<dbReference type="InterPro" id="IPR001173">
    <property type="entry name" value="Glyco_trans_2-like"/>
</dbReference>
<keyword evidence="2" id="KW-0328">Glycosyltransferase</keyword>
<keyword evidence="3" id="KW-1185">Reference proteome</keyword>
<dbReference type="RefSeq" id="WP_313997284.1">
    <property type="nucleotide sequence ID" value="NZ_JASJOR010000012.1"/>
</dbReference>
<organism evidence="2 3">
    <name type="scientific">Xanthocytophaga flava</name>
    <dbReference type="NCBI Taxonomy" id="3048013"/>
    <lineage>
        <taxon>Bacteria</taxon>
        <taxon>Pseudomonadati</taxon>
        <taxon>Bacteroidota</taxon>
        <taxon>Cytophagia</taxon>
        <taxon>Cytophagales</taxon>
        <taxon>Rhodocytophagaceae</taxon>
        <taxon>Xanthocytophaga</taxon>
    </lineage>
</organism>
<dbReference type="PANTHER" id="PTHR43685">
    <property type="entry name" value="GLYCOSYLTRANSFERASE"/>
    <property type="match status" value="1"/>
</dbReference>
<comment type="caution">
    <text evidence="2">The sequence shown here is derived from an EMBL/GenBank/DDBJ whole genome shotgun (WGS) entry which is preliminary data.</text>
</comment>
<feature type="domain" description="Glycosyltransferase 2-like" evidence="1">
    <location>
        <begin position="6"/>
        <end position="172"/>
    </location>
</feature>
<gene>
    <name evidence="2" type="ORF">QNI19_15055</name>
</gene>
<evidence type="ECO:0000313" key="2">
    <source>
        <dbReference type="EMBL" id="MDJ1494260.1"/>
    </source>
</evidence>
<sequence>MTTFLSVVITTYNRAGYLQKVLYSLKDQTLPQEKYEVIVIDNASTDQTKEITNQYQNQITNLLYVYEGVPSLTKARNTGWQKARGNYIFYIDDDAIAHADWLASIYTACIDQSKDILGGKVIPIWESPRPSWLHDKLLGALSIVDYSSTPQFLTKKYPFGVNMGFRKELLERTGGFNSKLGRKGTKLLSGEETALIKQLQKKGCTVYYDPAICVYHHIQEVRLHQSWFTQRYYWGGYSDALMWRILEKPTPFRWVKQLCTSIYSFLRNPSHIFYIRKETNNPEVFWFKCIVYARIGYIRGLFDFSKN</sequence>
<dbReference type="SUPFAM" id="SSF53448">
    <property type="entry name" value="Nucleotide-diphospho-sugar transferases"/>
    <property type="match status" value="1"/>
</dbReference>